<dbReference type="Proteomes" id="UP000611554">
    <property type="component" value="Unassembled WGS sequence"/>
</dbReference>
<evidence type="ECO:0000313" key="3">
    <source>
        <dbReference type="Proteomes" id="UP000611554"/>
    </source>
</evidence>
<protein>
    <submittedName>
        <fullName evidence="2">Uncharacterized protein</fullName>
    </submittedName>
</protein>
<gene>
    <name evidence="2" type="ORF">GCM10010140_58790</name>
</gene>
<sequence length="57" mass="6499">MTDMNAWIRDRAGYTEPDPEPVEEHVPSFNGGPRRTPPAPASMNTLLRRAAERRWHG</sequence>
<evidence type="ECO:0000313" key="2">
    <source>
        <dbReference type="EMBL" id="GGQ20765.1"/>
    </source>
</evidence>
<accession>A0ABQ2RCZ0</accession>
<organism evidence="2 3">
    <name type="scientific">Streptosporangium pseudovulgare</name>
    <dbReference type="NCBI Taxonomy" id="35765"/>
    <lineage>
        <taxon>Bacteria</taxon>
        <taxon>Bacillati</taxon>
        <taxon>Actinomycetota</taxon>
        <taxon>Actinomycetes</taxon>
        <taxon>Streptosporangiales</taxon>
        <taxon>Streptosporangiaceae</taxon>
        <taxon>Streptosporangium</taxon>
    </lineage>
</organism>
<name>A0ABQ2RCZ0_9ACTN</name>
<proteinExistence type="predicted"/>
<feature type="region of interest" description="Disordered" evidence="1">
    <location>
        <begin position="1"/>
        <end position="42"/>
    </location>
</feature>
<reference evidence="3" key="1">
    <citation type="journal article" date="2019" name="Int. J. Syst. Evol. Microbiol.">
        <title>The Global Catalogue of Microorganisms (GCM) 10K type strain sequencing project: providing services to taxonomists for standard genome sequencing and annotation.</title>
        <authorList>
            <consortium name="The Broad Institute Genomics Platform"/>
            <consortium name="The Broad Institute Genome Sequencing Center for Infectious Disease"/>
            <person name="Wu L."/>
            <person name="Ma J."/>
        </authorList>
    </citation>
    <scope>NUCLEOTIDE SEQUENCE [LARGE SCALE GENOMIC DNA]</scope>
    <source>
        <strain evidence="3">JCM 3115</strain>
    </source>
</reference>
<keyword evidence="3" id="KW-1185">Reference proteome</keyword>
<dbReference type="RefSeq" id="WP_189249702.1">
    <property type="nucleotide sequence ID" value="NZ_BMQJ01000017.1"/>
</dbReference>
<evidence type="ECO:0000256" key="1">
    <source>
        <dbReference type="SAM" id="MobiDB-lite"/>
    </source>
</evidence>
<dbReference type="EMBL" id="BMQJ01000017">
    <property type="protein sequence ID" value="GGQ20765.1"/>
    <property type="molecule type" value="Genomic_DNA"/>
</dbReference>
<comment type="caution">
    <text evidence="2">The sequence shown here is derived from an EMBL/GenBank/DDBJ whole genome shotgun (WGS) entry which is preliminary data.</text>
</comment>